<keyword evidence="4 8" id="KW-0479">Metal-binding</keyword>
<dbReference type="PANTHER" id="PTHR46300:SF7">
    <property type="entry name" value="P450, PUTATIVE (EUROFUNG)-RELATED"/>
    <property type="match status" value="1"/>
</dbReference>
<evidence type="ECO:0000256" key="4">
    <source>
        <dbReference type="ARBA" id="ARBA00022723"/>
    </source>
</evidence>
<dbReference type="PRINTS" id="PR00385">
    <property type="entry name" value="P450"/>
</dbReference>
<dbReference type="PRINTS" id="PR00463">
    <property type="entry name" value="EP450I"/>
</dbReference>
<dbReference type="CDD" id="cd11065">
    <property type="entry name" value="CYP64-like"/>
    <property type="match status" value="1"/>
</dbReference>
<evidence type="ECO:0000256" key="6">
    <source>
        <dbReference type="ARBA" id="ARBA00023004"/>
    </source>
</evidence>
<evidence type="ECO:0000313" key="10">
    <source>
        <dbReference type="EMBL" id="OQD87829.1"/>
    </source>
</evidence>
<dbReference type="GO" id="GO:0005506">
    <property type="term" value="F:iron ion binding"/>
    <property type="evidence" value="ECO:0007669"/>
    <property type="project" value="InterPro"/>
</dbReference>
<dbReference type="SUPFAM" id="SSF48264">
    <property type="entry name" value="Cytochrome P450"/>
    <property type="match status" value="1"/>
</dbReference>
<comment type="caution">
    <text evidence="10">The sequence shown here is derived from an EMBL/GenBank/DDBJ whole genome shotgun (WGS) entry which is preliminary data.</text>
</comment>
<keyword evidence="11" id="KW-1185">Reference proteome</keyword>
<evidence type="ECO:0000256" key="2">
    <source>
        <dbReference type="ARBA" id="ARBA00010617"/>
    </source>
</evidence>
<comment type="similarity">
    <text evidence="2 9">Belongs to the cytochrome P450 family.</text>
</comment>
<evidence type="ECO:0000256" key="5">
    <source>
        <dbReference type="ARBA" id="ARBA00023002"/>
    </source>
</evidence>
<dbReference type="GO" id="GO:0020037">
    <property type="term" value="F:heme binding"/>
    <property type="evidence" value="ECO:0007669"/>
    <property type="project" value="InterPro"/>
</dbReference>
<organism evidence="10 11">
    <name type="scientific">Penicillium antarcticum</name>
    <dbReference type="NCBI Taxonomy" id="416450"/>
    <lineage>
        <taxon>Eukaryota</taxon>
        <taxon>Fungi</taxon>
        <taxon>Dikarya</taxon>
        <taxon>Ascomycota</taxon>
        <taxon>Pezizomycotina</taxon>
        <taxon>Eurotiomycetes</taxon>
        <taxon>Eurotiomycetidae</taxon>
        <taxon>Eurotiales</taxon>
        <taxon>Aspergillaceae</taxon>
        <taxon>Penicillium</taxon>
    </lineage>
</organism>
<dbReference type="GO" id="GO:0016705">
    <property type="term" value="F:oxidoreductase activity, acting on paired donors, with incorporation or reduction of molecular oxygen"/>
    <property type="evidence" value="ECO:0007669"/>
    <property type="project" value="InterPro"/>
</dbReference>
<dbReference type="InterPro" id="IPR002401">
    <property type="entry name" value="Cyt_P450_E_grp-I"/>
</dbReference>
<dbReference type="InterPro" id="IPR001128">
    <property type="entry name" value="Cyt_P450"/>
</dbReference>
<evidence type="ECO:0000256" key="9">
    <source>
        <dbReference type="RuleBase" id="RU000461"/>
    </source>
</evidence>
<dbReference type="AlphaFoldDB" id="A0A1V6QF46"/>
<dbReference type="GO" id="GO:0043386">
    <property type="term" value="P:mycotoxin biosynthetic process"/>
    <property type="evidence" value="ECO:0007669"/>
    <property type="project" value="UniProtKB-ARBA"/>
</dbReference>
<dbReference type="InterPro" id="IPR017972">
    <property type="entry name" value="Cyt_P450_CS"/>
</dbReference>
<dbReference type="Pfam" id="PF00067">
    <property type="entry name" value="p450"/>
    <property type="match status" value="1"/>
</dbReference>
<evidence type="ECO:0000256" key="3">
    <source>
        <dbReference type="ARBA" id="ARBA00022617"/>
    </source>
</evidence>
<dbReference type="GO" id="GO:0004497">
    <property type="term" value="F:monooxygenase activity"/>
    <property type="evidence" value="ECO:0007669"/>
    <property type="project" value="UniProtKB-KW"/>
</dbReference>
<name>A0A1V6QF46_9EURO</name>
<evidence type="ECO:0000256" key="1">
    <source>
        <dbReference type="ARBA" id="ARBA00001971"/>
    </source>
</evidence>
<evidence type="ECO:0000313" key="11">
    <source>
        <dbReference type="Proteomes" id="UP000191672"/>
    </source>
</evidence>
<gene>
    <name evidence="10" type="ORF">PENANT_c005G07699</name>
</gene>
<dbReference type="PROSITE" id="PS00086">
    <property type="entry name" value="CYTOCHROME_P450"/>
    <property type="match status" value="1"/>
</dbReference>
<dbReference type="InterPro" id="IPR036396">
    <property type="entry name" value="Cyt_P450_sf"/>
</dbReference>
<accession>A0A1V6QF46</accession>
<keyword evidence="3 8" id="KW-0349">Heme</keyword>
<evidence type="ECO:0000256" key="7">
    <source>
        <dbReference type="ARBA" id="ARBA00023033"/>
    </source>
</evidence>
<dbReference type="Gene3D" id="1.10.630.10">
    <property type="entry name" value="Cytochrome P450"/>
    <property type="match status" value="1"/>
</dbReference>
<dbReference type="EMBL" id="MDYN01000005">
    <property type="protein sequence ID" value="OQD87829.1"/>
    <property type="molecule type" value="Genomic_DNA"/>
</dbReference>
<keyword evidence="5 9" id="KW-0560">Oxidoreductase</keyword>
<evidence type="ECO:0000256" key="8">
    <source>
        <dbReference type="PIRSR" id="PIRSR602401-1"/>
    </source>
</evidence>
<sequence>MTPLFGEIYNSPINYAAPSPILRGRQKPTLPLPPGPRRKFITGNLSDLPSPGQQDWFHWAKHKELYGPISSLTVLGRHIIILNDAKLATQLLEKRSSIHSSRPDQTFPELSGWDKVLGAAKNPDYVRKTRKYLSREIGSNKNVSRFEDIQTTEVGRFLLRVFDEPEKLQQHIRKEAGAVVLKMAYGYTIEPHDSDPLVDLADKGMEDFSFALLPATWAVEFLPILRHLPAWFPGANFAKTAKAYKVRAAAFSDIPYAFVRDQMEKGTFVPSFLSNLLQEHPVKPGTEDETIIKWSAGSLYAGGADTTVSAIASFFLAMALFPEVQRRAQQELDTVVGTDRLPQFRDREDLIYINALIKEVLRWNPVVPVNLAHAPTQDDTCEGYLIPKGSSVIANIWAFTHDVLVYNDPMEFKPERFLDSPDGSPPERDPHMLVFGYGRRACPGRTLADANVFLTVAQSLAVFNIAKPIRNGQVEELSVDYLPGVISHPTPFTLSIKPRSMAHQELIQSLGELYPWGESDAQSLASHKT</sequence>
<dbReference type="Proteomes" id="UP000191672">
    <property type="component" value="Unassembled WGS sequence"/>
</dbReference>
<dbReference type="PANTHER" id="PTHR46300">
    <property type="entry name" value="P450, PUTATIVE (EUROFUNG)-RELATED-RELATED"/>
    <property type="match status" value="1"/>
</dbReference>
<keyword evidence="6 8" id="KW-0408">Iron</keyword>
<proteinExistence type="inferred from homology"/>
<reference evidence="11" key="1">
    <citation type="journal article" date="2017" name="Nat. Microbiol.">
        <title>Global analysis of biosynthetic gene clusters reveals vast potential of secondary metabolite production in Penicillium species.</title>
        <authorList>
            <person name="Nielsen J.C."/>
            <person name="Grijseels S."/>
            <person name="Prigent S."/>
            <person name="Ji B."/>
            <person name="Dainat J."/>
            <person name="Nielsen K.F."/>
            <person name="Frisvad J.C."/>
            <person name="Workman M."/>
            <person name="Nielsen J."/>
        </authorList>
    </citation>
    <scope>NUCLEOTIDE SEQUENCE [LARGE SCALE GENOMIC DNA]</scope>
    <source>
        <strain evidence="11">IBT 31811</strain>
    </source>
</reference>
<feature type="binding site" description="axial binding residue" evidence="8">
    <location>
        <position position="442"/>
    </location>
    <ligand>
        <name>heme</name>
        <dbReference type="ChEBI" id="CHEBI:30413"/>
    </ligand>
    <ligandPart>
        <name>Fe</name>
        <dbReference type="ChEBI" id="CHEBI:18248"/>
    </ligandPart>
</feature>
<dbReference type="STRING" id="416450.A0A1V6QF46"/>
<comment type="cofactor">
    <cofactor evidence="1 8">
        <name>heme</name>
        <dbReference type="ChEBI" id="CHEBI:30413"/>
    </cofactor>
</comment>
<dbReference type="InterPro" id="IPR050364">
    <property type="entry name" value="Cytochrome_P450_fung"/>
</dbReference>
<protein>
    <submittedName>
        <fullName evidence="10">Uncharacterized protein</fullName>
    </submittedName>
</protein>
<keyword evidence="7 9" id="KW-0503">Monooxygenase</keyword>